<name>A0A1X2HZB6_9FUNG</name>
<dbReference type="Proteomes" id="UP000193560">
    <property type="component" value="Unassembled WGS sequence"/>
</dbReference>
<protein>
    <submittedName>
        <fullName evidence="2">Uncharacterized protein</fullName>
    </submittedName>
</protein>
<comment type="caution">
    <text evidence="2">The sequence shown here is derived from an EMBL/GenBank/DDBJ whole genome shotgun (WGS) entry which is preliminary data.</text>
</comment>
<feature type="compositionally biased region" description="Low complexity" evidence="1">
    <location>
        <begin position="88"/>
        <end position="97"/>
    </location>
</feature>
<feature type="compositionally biased region" description="Polar residues" evidence="1">
    <location>
        <begin position="100"/>
        <end position="119"/>
    </location>
</feature>
<dbReference type="OrthoDB" id="2441427at2759"/>
<reference evidence="2 3" key="1">
    <citation type="submission" date="2016-07" db="EMBL/GenBank/DDBJ databases">
        <title>Pervasive Adenine N6-methylation of Active Genes in Fungi.</title>
        <authorList>
            <consortium name="DOE Joint Genome Institute"/>
            <person name="Mondo S.J."/>
            <person name="Dannebaum R.O."/>
            <person name="Kuo R.C."/>
            <person name="Labutti K."/>
            <person name="Haridas S."/>
            <person name="Kuo A."/>
            <person name="Salamov A."/>
            <person name="Ahrendt S.R."/>
            <person name="Lipzen A."/>
            <person name="Sullivan W."/>
            <person name="Andreopoulos W.B."/>
            <person name="Clum A."/>
            <person name="Lindquist E."/>
            <person name="Daum C."/>
            <person name="Ramamoorthy G.K."/>
            <person name="Gryganskyi A."/>
            <person name="Culley D."/>
            <person name="Magnuson J.K."/>
            <person name="James T.Y."/>
            <person name="O'Malley M.A."/>
            <person name="Stajich J.E."/>
            <person name="Spatafora J.W."/>
            <person name="Visel A."/>
            <person name="Grigoriev I.V."/>
        </authorList>
    </citation>
    <scope>NUCLEOTIDE SEQUENCE [LARGE SCALE GENOMIC DNA]</scope>
    <source>
        <strain evidence="2 3">NRRL 1336</strain>
    </source>
</reference>
<dbReference type="AlphaFoldDB" id="A0A1X2HZB6"/>
<gene>
    <name evidence="2" type="ORF">BCR42DRAFT_496922</name>
</gene>
<organism evidence="2 3">
    <name type="scientific">Absidia repens</name>
    <dbReference type="NCBI Taxonomy" id="90262"/>
    <lineage>
        <taxon>Eukaryota</taxon>
        <taxon>Fungi</taxon>
        <taxon>Fungi incertae sedis</taxon>
        <taxon>Mucoromycota</taxon>
        <taxon>Mucoromycotina</taxon>
        <taxon>Mucoromycetes</taxon>
        <taxon>Mucorales</taxon>
        <taxon>Cunninghamellaceae</taxon>
        <taxon>Absidia</taxon>
    </lineage>
</organism>
<evidence type="ECO:0000313" key="2">
    <source>
        <dbReference type="EMBL" id="ORZ04944.1"/>
    </source>
</evidence>
<sequence>MSGNTEAESPYLSHNEMDRFDKKMNSIMQSSISTMFRQLIEPVDSNSGKLDIDTSSSKPQPPPLKLHDFGGSDFVRLAEKSRRNRSSAATAATAAAAPQQIATFDQSKPSLPLSDPTQSSIPISKQASIVDVVDWNKSPSAVANDPSSRNQLRDHSDWKCTQECIQRTDGYEETRYPNFTDGTASESLHHALYPNDMVKDTKKSMIVSSPSTTSSLSSMADSTKMNSPLKRLWHLVFD</sequence>
<dbReference type="EMBL" id="MCGE01000047">
    <property type="protein sequence ID" value="ORZ04944.1"/>
    <property type="molecule type" value="Genomic_DNA"/>
</dbReference>
<accession>A0A1X2HZB6</accession>
<feature type="region of interest" description="Disordered" evidence="1">
    <location>
        <begin position="45"/>
        <end position="119"/>
    </location>
</feature>
<keyword evidence="3" id="KW-1185">Reference proteome</keyword>
<feature type="compositionally biased region" description="Basic and acidic residues" evidence="1">
    <location>
        <begin position="65"/>
        <end position="81"/>
    </location>
</feature>
<proteinExistence type="predicted"/>
<evidence type="ECO:0000256" key="1">
    <source>
        <dbReference type="SAM" id="MobiDB-lite"/>
    </source>
</evidence>
<evidence type="ECO:0000313" key="3">
    <source>
        <dbReference type="Proteomes" id="UP000193560"/>
    </source>
</evidence>